<evidence type="ECO:0000256" key="1">
    <source>
        <dbReference type="ARBA" id="ARBA00004604"/>
    </source>
</evidence>
<feature type="region of interest" description="Disordered" evidence="10">
    <location>
        <begin position="468"/>
        <end position="546"/>
    </location>
</feature>
<reference evidence="12" key="2">
    <citation type="submission" date="2025-09" db="UniProtKB">
        <authorList>
            <consortium name="Ensembl"/>
        </authorList>
    </citation>
    <scope>IDENTIFICATION</scope>
</reference>
<evidence type="ECO:0000256" key="4">
    <source>
        <dbReference type="ARBA" id="ARBA00022737"/>
    </source>
</evidence>
<dbReference type="PROSITE" id="PS50082">
    <property type="entry name" value="WD_REPEATS_2"/>
    <property type="match status" value="1"/>
</dbReference>
<comment type="subunit">
    <text evidence="7">Part of the small subunit (SSU) processome, composed of more than 70 proteins and the RNA chaperone small nucleolar RNA (snoRNA) U3. Interacts with DDX21, NCL, NOP2 and EBNA1BP2.</text>
</comment>
<keyword evidence="2" id="KW-0597">Phosphoprotein</keyword>
<evidence type="ECO:0000256" key="9">
    <source>
        <dbReference type="PROSITE-ProRule" id="PRU00221"/>
    </source>
</evidence>
<gene>
    <name evidence="12" type="primary">LOC107706540</name>
</gene>
<comment type="function">
    <text evidence="6">Scaffold component of the nucleolar structure. Required for localization of DDX21 and NCL to the granular compartment of the nucleolus. Part of the small subunit (SSU) processome, first precursor of the small eukaryotic ribosomal subunit. During the assembly of the SSU processome in the nucleolus, many ribosome biogenesis factors, an RNA chaperone and ribosomal proteins associate with the nascent pre-rRNA and work in concert to generate RNA folding, modifications, rearrangements and cleavage as well as targeted degradation of pre-ribosomal RNA by the RNA exosome.</text>
</comment>
<feature type="compositionally biased region" description="Basic and acidic residues" evidence="10">
    <location>
        <begin position="503"/>
        <end position="546"/>
    </location>
</feature>
<evidence type="ECO:0000256" key="5">
    <source>
        <dbReference type="ARBA" id="ARBA00023242"/>
    </source>
</evidence>
<dbReference type="PANTHER" id="PTHR14085:SF3">
    <property type="entry name" value="WD REPEAT-CONTAINING PROTEIN 46"/>
    <property type="match status" value="1"/>
</dbReference>
<organism evidence="12 13">
    <name type="scientific">Sinocyclocheilus rhinocerous</name>
    <dbReference type="NCBI Taxonomy" id="307959"/>
    <lineage>
        <taxon>Eukaryota</taxon>
        <taxon>Metazoa</taxon>
        <taxon>Chordata</taxon>
        <taxon>Craniata</taxon>
        <taxon>Vertebrata</taxon>
        <taxon>Euteleostomi</taxon>
        <taxon>Actinopterygii</taxon>
        <taxon>Neopterygii</taxon>
        <taxon>Teleostei</taxon>
        <taxon>Ostariophysi</taxon>
        <taxon>Cypriniformes</taxon>
        <taxon>Cyprinidae</taxon>
        <taxon>Cyprininae</taxon>
        <taxon>Sinocyclocheilus</taxon>
    </lineage>
</organism>
<dbReference type="Ensembl" id="ENSSRHT00000103187.1">
    <property type="protein sequence ID" value="ENSSRHP00000100471.1"/>
    <property type="gene ID" value="ENSSRHG00000049223.1"/>
</dbReference>
<dbReference type="Proteomes" id="UP000472270">
    <property type="component" value="Unassembled WGS sequence"/>
</dbReference>
<evidence type="ECO:0000259" key="11">
    <source>
        <dbReference type="SMART" id="SM01033"/>
    </source>
</evidence>
<evidence type="ECO:0000313" key="12">
    <source>
        <dbReference type="Ensembl" id="ENSSRHP00000100471.1"/>
    </source>
</evidence>
<dbReference type="Pfam" id="PF08149">
    <property type="entry name" value="BING4CT"/>
    <property type="match status" value="1"/>
</dbReference>
<dbReference type="SMART" id="SM00320">
    <property type="entry name" value="WD40"/>
    <property type="match status" value="3"/>
</dbReference>
<evidence type="ECO:0000313" key="13">
    <source>
        <dbReference type="Proteomes" id="UP000472270"/>
    </source>
</evidence>
<dbReference type="GO" id="GO:0030686">
    <property type="term" value="C:90S preribosome"/>
    <property type="evidence" value="ECO:0007669"/>
    <property type="project" value="TreeGrafter"/>
</dbReference>
<dbReference type="InterPro" id="IPR015943">
    <property type="entry name" value="WD40/YVTN_repeat-like_dom_sf"/>
</dbReference>
<dbReference type="PANTHER" id="PTHR14085">
    <property type="entry name" value="WD-REPEAT PROTEIN BING4"/>
    <property type="match status" value="1"/>
</dbReference>
<dbReference type="SMART" id="SM01033">
    <property type="entry name" value="BING4CT"/>
    <property type="match status" value="1"/>
</dbReference>
<accession>A0A673NEC6</accession>
<dbReference type="InterPro" id="IPR040315">
    <property type="entry name" value="WDR46/Utp7"/>
</dbReference>
<dbReference type="Pfam" id="PF00400">
    <property type="entry name" value="WD40"/>
    <property type="match status" value="1"/>
</dbReference>
<reference evidence="12" key="1">
    <citation type="submission" date="2025-08" db="UniProtKB">
        <authorList>
            <consortium name="Ensembl"/>
        </authorList>
    </citation>
    <scope>IDENTIFICATION</scope>
</reference>
<keyword evidence="3 9" id="KW-0853">WD repeat</keyword>
<dbReference type="InterPro" id="IPR001680">
    <property type="entry name" value="WD40_rpt"/>
</dbReference>
<evidence type="ECO:0000256" key="6">
    <source>
        <dbReference type="ARBA" id="ARBA00059061"/>
    </source>
</evidence>
<name>A0A673NEC6_9TELE</name>
<dbReference type="Gene3D" id="2.130.10.10">
    <property type="entry name" value="YVTN repeat-like/Quinoprotein amine dehydrogenase"/>
    <property type="match status" value="1"/>
</dbReference>
<keyword evidence="5" id="KW-0539">Nucleus</keyword>
<dbReference type="GO" id="GO:0032040">
    <property type="term" value="C:small-subunit processome"/>
    <property type="evidence" value="ECO:0007669"/>
    <property type="project" value="TreeGrafter"/>
</dbReference>
<proteinExistence type="predicted"/>
<evidence type="ECO:0000256" key="2">
    <source>
        <dbReference type="ARBA" id="ARBA00022553"/>
    </source>
</evidence>
<evidence type="ECO:0000256" key="10">
    <source>
        <dbReference type="SAM" id="MobiDB-lite"/>
    </source>
</evidence>
<evidence type="ECO:0000256" key="7">
    <source>
        <dbReference type="ARBA" id="ARBA00064570"/>
    </source>
</evidence>
<comment type="subcellular location">
    <subcellularLocation>
        <location evidence="1">Nucleus</location>
        <location evidence="1">Nucleolus</location>
    </subcellularLocation>
</comment>
<evidence type="ECO:0000256" key="3">
    <source>
        <dbReference type="ARBA" id="ARBA00022574"/>
    </source>
</evidence>
<keyword evidence="13" id="KW-1185">Reference proteome</keyword>
<sequence length="546" mass="61550">FRKMEQEMLKCLFLGFGLQKIRYPCSKKDPFPGEAPIPHKQLQKFQRGEKYKVPAGARRRLKEAIISSEAMSELAQKQAARYDLLLPEDAGFLEGDEDEDTNTISQDDIADAVDITSGSKYFNLHLSQFGPYRLDYGRTGRHLLVGGKKGHVACIDWQSKDLMCEMNVMETVNDVKWLHTEAMFAVAQKRWLYIYDSKGLELHCVKKFNDVLRMQFLPYHFLLATASATGFLQYLDVSVGKEIAAVCTKMGRLDVMSQNPHNAVIHLGHPNGTVSLWSPNQKEPLVKMLCHRGAVRSLTVDKTGTYMVTSGLDRKLKVYDIRAFKPLHSCFLPAGASCLSLSQGGLLSAATGDIVQVYQNVLGSSPVSKPYMAHRLRGQIWGLAYCPFEDVLGIGHGEGFTSMIVPGAGEPNFDALDTNPFRSSKQRQEWEVKALLEKVQPELIGLDPGQLSKVDQASFEQRHKEQVEALGFDPLAKDKFKPKTKKKGRSSAGAIEKRKRKVAHEDQRDEIRQTVQERTERDKEQKEKSNEKKKLGNKSTLDRFRK</sequence>
<dbReference type="AlphaFoldDB" id="A0A673NEC6"/>
<feature type="repeat" description="WD" evidence="9">
    <location>
        <begin position="288"/>
        <end position="329"/>
    </location>
</feature>
<dbReference type="SUPFAM" id="SSF50978">
    <property type="entry name" value="WD40 repeat-like"/>
    <property type="match status" value="1"/>
</dbReference>
<evidence type="ECO:0000256" key="8">
    <source>
        <dbReference type="ARBA" id="ARBA00070552"/>
    </source>
</evidence>
<dbReference type="InterPro" id="IPR036322">
    <property type="entry name" value="WD40_repeat_dom_sf"/>
</dbReference>
<dbReference type="GO" id="GO:0000462">
    <property type="term" value="P:maturation of SSU-rRNA from tricistronic rRNA transcript (SSU-rRNA, 5.8S rRNA, LSU-rRNA)"/>
    <property type="evidence" value="ECO:0007669"/>
    <property type="project" value="TreeGrafter"/>
</dbReference>
<dbReference type="FunFam" id="2.130.10.10:FF:000128">
    <property type="entry name" value="WD repeat domain 46"/>
    <property type="match status" value="1"/>
</dbReference>
<feature type="domain" description="BING4 C-terminal" evidence="11">
    <location>
        <begin position="370"/>
        <end position="448"/>
    </location>
</feature>
<keyword evidence="4" id="KW-0677">Repeat</keyword>
<dbReference type="InterPro" id="IPR012952">
    <property type="entry name" value="BING4_C_dom"/>
</dbReference>
<protein>
    <recommendedName>
        <fullName evidence="8">WD repeat-containing protein 46</fullName>
    </recommendedName>
</protein>